<feature type="transmembrane region" description="Helical" evidence="8">
    <location>
        <begin position="169"/>
        <end position="188"/>
    </location>
</feature>
<dbReference type="PANTHER" id="PTHR48022">
    <property type="entry name" value="PLASTIDIC GLUCOSE TRANSPORTER 4"/>
    <property type="match status" value="1"/>
</dbReference>
<feature type="transmembrane region" description="Helical" evidence="8">
    <location>
        <begin position="332"/>
        <end position="356"/>
    </location>
</feature>
<accession>A0A1L9TD67</accession>
<evidence type="ECO:0000256" key="7">
    <source>
        <dbReference type="RuleBase" id="RU003346"/>
    </source>
</evidence>
<evidence type="ECO:0000256" key="4">
    <source>
        <dbReference type="ARBA" id="ARBA00022692"/>
    </source>
</evidence>
<gene>
    <name evidence="10" type="ORF">ASPSYDRAFT_79565</name>
</gene>
<proteinExistence type="inferred from homology"/>
<dbReference type="EMBL" id="KV878588">
    <property type="protein sequence ID" value="OJJ57345.1"/>
    <property type="molecule type" value="Genomic_DNA"/>
</dbReference>
<evidence type="ECO:0000259" key="9">
    <source>
        <dbReference type="PROSITE" id="PS50850"/>
    </source>
</evidence>
<dbReference type="PRINTS" id="PR00171">
    <property type="entry name" value="SUGRTRNSPORT"/>
</dbReference>
<evidence type="ECO:0000256" key="2">
    <source>
        <dbReference type="ARBA" id="ARBA00010992"/>
    </source>
</evidence>
<feature type="domain" description="Major facilitator superfamily (MFS) profile" evidence="9">
    <location>
        <begin position="1"/>
        <end position="469"/>
    </location>
</feature>
<name>A0A1L9TD67_9EURO</name>
<comment type="similarity">
    <text evidence="2 7">Belongs to the major facilitator superfamily. Sugar transporter (TC 2.A.1.1) family.</text>
</comment>
<dbReference type="GO" id="GO:0005351">
    <property type="term" value="F:carbohydrate:proton symporter activity"/>
    <property type="evidence" value="ECO:0007669"/>
    <property type="project" value="TreeGrafter"/>
</dbReference>
<feature type="transmembrane region" description="Helical" evidence="8">
    <location>
        <begin position="102"/>
        <end position="123"/>
    </location>
</feature>
<protein>
    <recommendedName>
        <fullName evidence="9">Major facilitator superfamily (MFS) profile domain-containing protein</fullName>
    </recommendedName>
</protein>
<dbReference type="PROSITE" id="PS00217">
    <property type="entry name" value="SUGAR_TRANSPORT_2"/>
    <property type="match status" value="1"/>
</dbReference>
<sequence length="520" mass="56924">MSNQAPAATADISRIEAPVTWKAYLICMFASTGGLLFGYDSGYINGVIGNPIFIREVEGPYATSLTGNVADMLGRKWTVVLGGSIYIFGCVLQAAMNGIGLIVAGRLIAGVGVGLESATIILYMSEISPRKIRGALVSAYAWCSTIGMLLAACINYASQDRRDSGAYRIPISIQFLWGLLLVGGVMCLPDSPRFHVKHGRTQKARKALSRLRGQPIDADCIDVELAEIVANEEYERSLLPPGGWLSSWLNCFRGSLSKSSSNLRKTILGTSIQMMQQWTGINFIFYYSTSFLQSTGAIENTFLMSLIFTLINVCSTPVSFVAVEKLGRRPVLLWGAVGMAICQLLVAVLGVTVGFNHTHEDAEGKTVANNISAVNAQIAFVAIYIFFFASCWGGVAWVVVGEIFPLPIRSRGVGLSTASNWLWNTIIALITPYMVNEDEGNLKSHVFWVWGGFCAFIVVYIYLLVPETKGLTLEQIDKMMEETTPRTSARWKPTTTFAVDQQTRLEKEHKEDSLHVEDAA</sequence>
<dbReference type="CDD" id="cd17356">
    <property type="entry name" value="MFS_HXT"/>
    <property type="match status" value="1"/>
</dbReference>
<dbReference type="Pfam" id="PF00083">
    <property type="entry name" value="Sugar_tr"/>
    <property type="match status" value="1"/>
</dbReference>
<dbReference type="PROSITE" id="PS50850">
    <property type="entry name" value="MFS"/>
    <property type="match status" value="1"/>
</dbReference>
<dbReference type="Gene3D" id="1.20.1250.20">
    <property type="entry name" value="MFS general substrate transporter like domains"/>
    <property type="match status" value="1"/>
</dbReference>
<dbReference type="InterPro" id="IPR005829">
    <property type="entry name" value="Sugar_transporter_CS"/>
</dbReference>
<evidence type="ECO:0000313" key="10">
    <source>
        <dbReference type="EMBL" id="OJJ57345.1"/>
    </source>
</evidence>
<feature type="transmembrane region" description="Helical" evidence="8">
    <location>
        <begin position="376"/>
        <end position="400"/>
    </location>
</feature>
<evidence type="ECO:0000256" key="5">
    <source>
        <dbReference type="ARBA" id="ARBA00022989"/>
    </source>
</evidence>
<keyword evidence="11" id="KW-1185">Reference proteome</keyword>
<feature type="transmembrane region" description="Helical" evidence="8">
    <location>
        <begin position="301"/>
        <end position="323"/>
    </location>
</feature>
<feature type="transmembrane region" description="Helical" evidence="8">
    <location>
        <begin position="412"/>
        <end position="435"/>
    </location>
</feature>
<dbReference type="PANTHER" id="PTHR48022:SF6">
    <property type="entry name" value="MSTA PROTEIN-RELATED"/>
    <property type="match status" value="1"/>
</dbReference>
<evidence type="ECO:0000313" key="11">
    <source>
        <dbReference type="Proteomes" id="UP000184356"/>
    </source>
</evidence>
<keyword evidence="5 8" id="KW-1133">Transmembrane helix</keyword>
<keyword evidence="3 7" id="KW-0813">Transport</keyword>
<keyword evidence="6 8" id="KW-0472">Membrane</keyword>
<dbReference type="InterPro" id="IPR003663">
    <property type="entry name" value="Sugar/inositol_transpt"/>
</dbReference>
<dbReference type="InterPro" id="IPR005828">
    <property type="entry name" value="MFS_sugar_transport-like"/>
</dbReference>
<dbReference type="AlphaFoldDB" id="A0A1L9TD67"/>
<dbReference type="InterPro" id="IPR050360">
    <property type="entry name" value="MFS_Sugar_Transporters"/>
</dbReference>
<evidence type="ECO:0000256" key="3">
    <source>
        <dbReference type="ARBA" id="ARBA00022448"/>
    </source>
</evidence>
<dbReference type="OrthoDB" id="6612291at2759"/>
<dbReference type="GO" id="GO:0016020">
    <property type="term" value="C:membrane"/>
    <property type="evidence" value="ECO:0007669"/>
    <property type="project" value="UniProtKB-SubCell"/>
</dbReference>
<dbReference type="InterPro" id="IPR036259">
    <property type="entry name" value="MFS_trans_sf"/>
</dbReference>
<keyword evidence="4 8" id="KW-0812">Transmembrane</keyword>
<evidence type="ECO:0000256" key="6">
    <source>
        <dbReference type="ARBA" id="ARBA00023136"/>
    </source>
</evidence>
<feature type="transmembrane region" description="Helical" evidence="8">
    <location>
        <begin position="77"/>
        <end position="96"/>
    </location>
</feature>
<organism evidence="10 11">
    <name type="scientific">Aspergillus sydowii CBS 593.65</name>
    <dbReference type="NCBI Taxonomy" id="1036612"/>
    <lineage>
        <taxon>Eukaryota</taxon>
        <taxon>Fungi</taxon>
        <taxon>Dikarya</taxon>
        <taxon>Ascomycota</taxon>
        <taxon>Pezizomycotina</taxon>
        <taxon>Eurotiomycetes</taxon>
        <taxon>Eurotiomycetidae</taxon>
        <taxon>Eurotiales</taxon>
        <taxon>Aspergillaceae</taxon>
        <taxon>Aspergillus</taxon>
        <taxon>Aspergillus subgen. Nidulantes</taxon>
    </lineage>
</organism>
<dbReference type="Proteomes" id="UP000184356">
    <property type="component" value="Unassembled WGS sequence"/>
</dbReference>
<evidence type="ECO:0000256" key="1">
    <source>
        <dbReference type="ARBA" id="ARBA00004141"/>
    </source>
</evidence>
<dbReference type="GeneID" id="63767080"/>
<reference evidence="11" key="1">
    <citation type="journal article" date="2017" name="Genome Biol.">
        <title>Comparative genomics reveals high biological diversity and specific adaptations in the industrially and medically important fungal genus Aspergillus.</title>
        <authorList>
            <person name="de Vries R.P."/>
            <person name="Riley R."/>
            <person name="Wiebenga A."/>
            <person name="Aguilar-Osorio G."/>
            <person name="Amillis S."/>
            <person name="Uchima C.A."/>
            <person name="Anderluh G."/>
            <person name="Asadollahi M."/>
            <person name="Askin M."/>
            <person name="Barry K."/>
            <person name="Battaglia E."/>
            <person name="Bayram O."/>
            <person name="Benocci T."/>
            <person name="Braus-Stromeyer S.A."/>
            <person name="Caldana C."/>
            <person name="Canovas D."/>
            <person name="Cerqueira G.C."/>
            <person name="Chen F."/>
            <person name="Chen W."/>
            <person name="Choi C."/>
            <person name="Clum A."/>
            <person name="Dos Santos R.A."/>
            <person name="Damasio A.R."/>
            <person name="Diallinas G."/>
            <person name="Emri T."/>
            <person name="Fekete E."/>
            <person name="Flipphi M."/>
            <person name="Freyberg S."/>
            <person name="Gallo A."/>
            <person name="Gournas C."/>
            <person name="Habgood R."/>
            <person name="Hainaut M."/>
            <person name="Harispe M.L."/>
            <person name="Henrissat B."/>
            <person name="Hilden K.S."/>
            <person name="Hope R."/>
            <person name="Hossain A."/>
            <person name="Karabika E."/>
            <person name="Karaffa L."/>
            <person name="Karanyi Z."/>
            <person name="Krasevec N."/>
            <person name="Kuo A."/>
            <person name="Kusch H."/>
            <person name="LaButti K."/>
            <person name="Lagendijk E.L."/>
            <person name="Lapidus A."/>
            <person name="Levasseur A."/>
            <person name="Lindquist E."/>
            <person name="Lipzen A."/>
            <person name="Logrieco A.F."/>
            <person name="MacCabe A."/>
            <person name="Maekelae M.R."/>
            <person name="Malavazi I."/>
            <person name="Melin P."/>
            <person name="Meyer V."/>
            <person name="Mielnichuk N."/>
            <person name="Miskei M."/>
            <person name="Molnar A.P."/>
            <person name="Mule G."/>
            <person name="Ngan C.Y."/>
            <person name="Orejas M."/>
            <person name="Orosz E."/>
            <person name="Ouedraogo J.P."/>
            <person name="Overkamp K.M."/>
            <person name="Park H.-S."/>
            <person name="Perrone G."/>
            <person name="Piumi F."/>
            <person name="Punt P.J."/>
            <person name="Ram A.F."/>
            <person name="Ramon A."/>
            <person name="Rauscher S."/>
            <person name="Record E."/>
            <person name="Riano-Pachon D.M."/>
            <person name="Robert V."/>
            <person name="Roehrig J."/>
            <person name="Ruller R."/>
            <person name="Salamov A."/>
            <person name="Salih N.S."/>
            <person name="Samson R.A."/>
            <person name="Sandor E."/>
            <person name="Sanguinetti M."/>
            <person name="Schuetze T."/>
            <person name="Sepcic K."/>
            <person name="Shelest E."/>
            <person name="Sherlock G."/>
            <person name="Sophianopoulou V."/>
            <person name="Squina F.M."/>
            <person name="Sun H."/>
            <person name="Susca A."/>
            <person name="Todd R.B."/>
            <person name="Tsang A."/>
            <person name="Unkles S.E."/>
            <person name="van de Wiele N."/>
            <person name="van Rossen-Uffink D."/>
            <person name="Oliveira J.V."/>
            <person name="Vesth T.C."/>
            <person name="Visser J."/>
            <person name="Yu J.-H."/>
            <person name="Zhou M."/>
            <person name="Andersen M.R."/>
            <person name="Archer D.B."/>
            <person name="Baker S.E."/>
            <person name="Benoit I."/>
            <person name="Brakhage A.A."/>
            <person name="Braus G.H."/>
            <person name="Fischer R."/>
            <person name="Frisvad J.C."/>
            <person name="Goldman G.H."/>
            <person name="Houbraken J."/>
            <person name="Oakley B."/>
            <person name="Pocsi I."/>
            <person name="Scazzocchio C."/>
            <person name="Seiboth B."/>
            <person name="vanKuyk P.A."/>
            <person name="Wortman J."/>
            <person name="Dyer P.S."/>
            <person name="Grigoriev I.V."/>
        </authorList>
    </citation>
    <scope>NUCLEOTIDE SEQUENCE [LARGE SCALE GENOMIC DNA]</scope>
    <source>
        <strain evidence="11">CBS 593.65</strain>
    </source>
</reference>
<dbReference type="RefSeq" id="XP_040701151.1">
    <property type="nucleotide sequence ID" value="XM_040851007.1"/>
</dbReference>
<dbReference type="InterPro" id="IPR020846">
    <property type="entry name" value="MFS_dom"/>
</dbReference>
<dbReference type="SUPFAM" id="SSF103473">
    <property type="entry name" value="MFS general substrate transporter"/>
    <property type="match status" value="1"/>
</dbReference>
<feature type="transmembrane region" description="Helical" evidence="8">
    <location>
        <begin position="135"/>
        <end position="157"/>
    </location>
</feature>
<dbReference type="PROSITE" id="PS00216">
    <property type="entry name" value="SUGAR_TRANSPORT_1"/>
    <property type="match status" value="2"/>
</dbReference>
<feature type="transmembrane region" description="Helical" evidence="8">
    <location>
        <begin position="447"/>
        <end position="465"/>
    </location>
</feature>
<dbReference type="STRING" id="1036612.A0A1L9TD67"/>
<dbReference type="NCBIfam" id="TIGR00879">
    <property type="entry name" value="SP"/>
    <property type="match status" value="1"/>
</dbReference>
<evidence type="ECO:0000256" key="8">
    <source>
        <dbReference type="SAM" id="Phobius"/>
    </source>
</evidence>
<comment type="subcellular location">
    <subcellularLocation>
        <location evidence="1">Membrane</location>
        <topology evidence="1">Multi-pass membrane protein</topology>
    </subcellularLocation>
</comment>
<dbReference type="VEuPathDB" id="FungiDB:ASPSYDRAFT_79565"/>